<evidence type="ECO:0000313" key="3">
    <source>
        <dbReference type="WBParaSite" id="BXY_1325800.1"/>
    </source>
</evidence>
<feature type="compositionally biased region" description="Basic residues" evidence="1">
    <location>
        <begin position="101"/>
        <end position="113"/>
    </location>
</feature>
<dbReference type="WBParaSite" id="BXY_1325800.1">
    <property type="protein sequence ID" value="BXY_1325800.1"/>
    <property type="gene ID" value="BXY_1325800"/>
</dbReference>
<proteinExistence type="predicted"/>
<accession>A0A1I7SJN3</accession>
<reference evidence="3" key="1">
    <citation type="submission" date="2016-11" db="UniProtKB">
        <authorList>
            <consortium name="WormBaseParasite"/>
        </authorList>
    </citation>
    <scope>IDENTIFICATION</scope>
</reference>
<sequence>MHLHQDLHPRTFFKVQIQPNNKHDATLGSTFVPCRVKKRSKRQNSSRFCDLIPKRSVLSPTPNSPIIVSLSRSLRSFFSPIAMCAHRLAFPLPRKSEKAPREKRRGARKKRATTRSESGGKKLAAAAKKGGRVAWRAGRGGTVAERSRGDTSAAVTPAVVVARAFRQPRIWLLEGRWVG</sequence>
<dbReference type="Proteomes" id="UP000095284">
    <property type="component" value="Unplaced"/>
</dbReference>
<feature type="region of interest" description="Disordered" evidence="1">
    <location>
        <begin position="94"/>
        <end position="131"/>
    </location>
</feature>
<evidence type="ECO:0000313" key="2">
    <source>
        <dbReference type="Proteomes" id="UP000095284"/>
    </source>
</evidence>
<evidence type="ECO:0000256" key="1">
    <source>
        <dbReference type="SAM" id="MobiDB-lite"/>
    </source>
</evidence>
<feature type="compositionally biased region" description="Low complexity" evidence="1">
    <location>
        <begin position="121"/>
        <end position="131"/>
    </location>
</feature>
<name>A0A1I7SJN3_BURXY</name>
<dbReference type="AlphaFoldDB" id="A0A1I7SJN3"/>
<organism evidence="2 3">
    <name type="scientific">Bursaphelenchus xylophilus</name>
    <name type="common">Pinewood nematode worm</name>
    <name type="synonym">Aphelenchoides xylophilus</name>
    <dbReference type="NCBI Taxonomy" id="6326"/>
    <lineage>
        <taxon>Eukaryota</taxon>
        <taxon>Metazoa</taxon>
        <taxon>Ecdysozoa</taxon>
        <taxon>Nematoda</taxon>
        <taxon>Chromadorea</taxon>
        <taxon>Rhabditida</taxon>
        <taxon>Tylenchina</taxon>
        <taxon>Tylenchomorpha</taxon>
        <taxon>Aphelenchoidea</taxon>
        <taxon>Aphelenchoididae</taxon>
        <taxon>Bursaphelenchus</taxon>
    </lineage>
</organism>
<protein>
    <submittedName>
        <fullName evidence="3">Uncharacterized protein</fullName>
    </submittedName>
</protein>